<dbReference type="Proteomes" id="UP000317429">
    <property type="component" value="Chromosome"/>
</dbReference>
<gene>
    <name evidence="1" type="ORF">Pla175_03310</name>
</gene>
<reference evidence="1 2" key="1">
    <citation type="submission" date="2019-02" db="EMBL/GenBank/DDBJ databases">
        <title>Deep-cultivation of Planctomycetes and their phenomic and genomic characterization uncovers novel biology.</title>
        <authorList>
            <person name="Wiegand S."/>
            <person name="Jogler M."/>
            <person name="Boedeker C."/>
            <person name="Pinto D."/>
            <person name="Vollmers J."/>
            <person name="Rivas-Marin E."/>
            <person name="Kohn T."/>
            <person name="Peeters S.H."/>
            <person name="Heuer A."/>
            <person name="Rast P."/>
            <person name="Oberbeckmann S."/>
            <person name="Bunk B."/>
            <person name="Jeske O."/>
            <person name="Meyerdierks A."/>
            <person name="Storesund J.E."/>
            <person name="Kallscheuer N."/>
            <person name="Luecker S."/>
            <person name="Lage O.M."/>
            <person name="Pohl T."/>
            <person name="Merkel B.J."/>
            <person name="Hornburger P."/>
            <person name="Mueller R.-W."/>
            <person name="Bruemmer F."/>
            <person name="Labrenz M."/>
            <person name="Spormann A.M."/>
            <person name="Op den Camp H."/>
            <person name="Overmann J."/>
            <person name="Amann R."/>
            <person name="Jetten M.S.M."/>
            <person name="Mascher T."/>
            <person name="Medema M.H."/>
            <person name="Devos D.P."/>
            <person name="Kaster A.-K."/>
            <person name="Ovreas L."/>
            <person name="Rohde M."/>
            <person name="Galperin M.Y."/>
            <person name="Jogler C."/>
        </authorList>
    </citation>
    <scope>NUCLEOTIDE SEQUENCE [LARGE SCALE GENOMIC DNA]</scope>
    <source>
        <strain evidence="1 2">Pla175</strain>
    </source>
</reference>
<evidence type="ECO:0000313" key="1">
    <source>
        <dbReference type="EMBL" id="QDU86977.1"/>
    </source>
</evidence>
<dbReference type="PANTHER" id="PTHR35716">
    <property type="entry name" value="OS05G0574700 PROTEIN-RELATED"/>
    <property type="match status" value="1"/>
</dbReference>
<dbReference type="InterPro" id="IPR032347">
    <property type="entry name" value="DUF4864"/>
</dbReference>
<dbReference type="KEGG" id="pnd:Pla175_03310"/>
<dbReference type="PANTHER" id="PTHR35716:SF6">
    <property type="entry name" value="DUF4864 DOMAIN-CONTAINING PROTEIN"/>
    <property type="match status" value="1"/>
</dbReference>
<dbReference type="Pfam" id="PF16156">
    <property type="entry name" value="DUF4864"/>
    <property type="match status" value="1"/>
</dbReference>
<evidence type="ECO:0008006" key="3">
    <source>
        <dbReference type="Google" id="ProtNLM"/>
    </source>
</evidence>
<accession>A0A518D682</accession>
<organism evidence="1 2">
    <name type="scientific">Pirellulimonas nuda</name>
    <dbReference type="NCBI Taxonomy" id="2528009"/>
    <lineage>
        <taxon>Bacteria</taxon>
        <taxon>Pseudomonadati</taxon>
        <taxon>Planctomycetota</taxon>
        <taxon>Planctomycetia</taxon>
        <taxon>Pirellulales</taxon>
        <taxon>Lacipirellulaceae</taxon>
        <taxon>Pirellulimonas</taxon>
    </lineage>
</organism>
<keyword evidence="2" id="KW-1185">Reference proteome</keyword>
<dbReference type="EMBL" id="CP036291">
    <property type="protein sequence ID" value="QDU86977.1"/>
    <property type="molecule type" value="Genomic_DNA"/>
</dbReference>
<sequence>MLVAVVVGYYAGFAWWVLAAGEASAMSETAQVLVQPSPALGPADVVRLQVDALRADRQGRFHVAQCFAFASPANRQNTGPLARFAGLFGSSSYGPLVTHRAAIVGQPVVHQRVATALVTVADPGRQTVAYRFYLSKQQQAPYEECWMTDAVIRTTSSEPDDPSELPI</sequence>
<protein>
    <recommendedName>
        <fullName evidence="3">DUF4864 domain-containing protein</fullName>
    </recommendedName>
</protein>
<proteinExistence type="predicted"/>
<evidence type="ECO:0000313" key="2">
    <source>
        <dbReference type="Proteomes" id="UP000317429"/>
    </source>
</evidence>
<name>A0A518D682_9BACT</name>
<dbReference type="AlphaFoldDB" id="A0A518D682"/>